<proteinExistence type="predicted"/>
<accession>A0A6J5QT50</accession>
<dbReference type="EMBL" id="LR797078">
    <property type="protein sequence ID" value="CAB4185696.1"/>
    <property type="molecule type" value="Genomic_DNA"/>
</dbReference>
<feature type="region of interest" description="Disordered" evidence="1">
    <location>
        <begin position="405"/>
        <end position="460"/>
    </location>
</feature>
<organism evidence="2">
    <name type="scientific">uncultured Caudovirales phage</name>
    <dbReference type="NCBI Taxonomy" id="2100421"/>
    <lineage>
        <taxon>Viruses</taxon>
        <taxon>Duplodnaviria</taxon>
        <taxon>Heunggongvirae</taxon>
        <taxon>Uroviricota</taxon>
        <taxon>Caudoviricetes</taxon>
        <taxon>Peduoviridae</taxon>
        <taxon>Maltschvirus</taxon>
        <taxon>Maltschvirus maltsch</taxon>
    </lineage>
</organism>
<evidence type="ECO:0000313" key="2">
    <source>
        <dbReference type="EMBL" id="CAB4185696.1"/>
    </source>
</evidence>
<reference evidence="2" key="1">
    <citation type="submission" date="2020-05" db="EMBL/GenBank/DDBJ databases">
        <authorList>
            <person name="Chiriac C."/>
            <person name="Salcher M."/>
            <person name="Ghai R."/>
            <person name="Kavagutti S V."/>
        </authorList>
    </citation>
    <scope>NUCLEOTIDE SEQUENCE</scope>
</reference>
<gene>
    <name evidence="2" type="ORF">UFOVP1130_103</name>
</gene>
<name>A0A6J5QT50_9CAUD</name>
<feature type="region of interest" description="Disordered" evidence="1">
    <location>
        <begin position="347"/>
        <end position="368"/>
    </location>
</feature>
<evidence type="ECO:0000256" key="1">
    <source>
        <dbReference type="SAM" id="MobiDB-lite"/>
    </source>
</evidence>
<protein>
    <submittedName>
        <fullName evidence="2">Uncharacterized protein</fullName>
    </submittedName>
</protein>
<sequence>MAAKKKAKKVIARAADLNTRDVRVSDMTPAEGREGVGLVSERSMQTRQYLKKAGNPNWKKAVNKPVTLDSMTNARVRGYKEAYTSPTKLPHETYAGEDFYFEHRGQIDEPMKAVGSTLPIDTVASAAGTLSVRNDPKLEKATLDAMVRGQAQGKVHFSPQFVESVKGYDAATQDVRSGRKPAYAVPSELVGTTKPMRELPGHVVAAASSKQAREAGAQAHVTGVDLDQMGKTGMHGNRSSAWDTLVSGGTLDPHKTPKQASYAQAHISSAPNTPEHREWKLRTGHIGAVLRGEVAGSQGMFDFEGLRSSNEGVLSNEHPTPEDSWMIGVSYDQPNEVLKATGDNRVTTKGRKKSKTQIAPGDKRFNPGSIEHAVHHEATVRAAKQVQKDLDLDFTVPSLSVQEGTWANKRRSTGEDSNYNDQIKSLEAARNPKKSKNAPKPIQEHPTESMPGINWDQFKS</sequence>